<dbReference type="InterPro" id="IPR008847">
    <property type="entry name" value="Suf"/>
</dbReference>
<protein>
    <recommendedName>
        <fullName evidence="4">mRNA 3'-end-processing protein RNA14</fullName>
    </recommendedName>
</protein>
<evidence type="ECO:0000256" key="1">
    <source>
        <dbReference type="ARBA" id="ARBA00002863"/>
    </source>
</evidence>
<sequence length="1064" mass="118590">MADEEAVFLNSMQAANEAAGYGYGGNSEEQAESSSDEYDPSQAVHTDLHPPSNAQDPSVQASPHDVSLSDPTQMMSAIPLTLASASTLHRNDTPQSDHQSLSRSMSRASSQSSENNLISGFQHSNKGTPNHTDGAGMMGQAGSTGAANMEQKTSLHPVSNSSFSNSTNHVPADNVQIQNDVQTQSPSGIVQNGATNTVPNLAAVLPDTGTSSHSESTLKPSKTLPAPSMTTTTSSTKAHPPTPSTSAPRARLPHDTIGILEDRIKEDPRGDLQAWLHLINEHKKRAKIEDARNVYERFLNLFPTAGEEWVSYAQMENEAQNRTAMDKILSRALPQNPYLPVWSMYLDHIRRHNNLTTDSSGQARQIIHQAYDVAMQYVGLDKDSGKLWVDYIQFIKSGPGTVGGSNWQDQQKMDLLRKIYQRAVCIPTEKTNQLWKEYDGFELGLNKMTGRKFLQDQSPAYMSARSSYTELQNITRNLRRTTLPVLPPAPGCQGDDEYMEQLDIWKRWIQWEKDDPLVLKSEDVAGYRARIIFVYKHALMAMRFWPDLWYDASDFCFSNDMESEGNDFLTQGIAANPESCLLAFKRADRLELSTANEEGDESAVRRGAAVRETYDKVLDALYDLVSKSKSREAQDIARIEASFAANSNTPPNGTTADDDNEDADADEDGSREKQKIAQIESVRYLHTGRISMLSKTLSHVWIALIRAMRRIQGKGKVNDVIAGLRGTFADARKRGRITSDVYVACALLEFHCYEVETGKKIFERGLKLFPEDEAFALEYIKHLIANNDHTNARVVFETAVTKLAQKPETVSKAKPLYAFFHDFESRYGELTQIVKLEKRMRDLYPDDPALALFAKRFQEQGFDPTVIRPIISPATQSKPKAIPTIETEAPPQSPPNQLNINVDSPKRPLPLDDSDTEGRPQKLARTVRDISPLKGAAGRRLDQQKRSRQPLDMPQFSQHQMQGPPPPPPLPRDVTFLLSIIPKAETYHATKFDAASMVRLIRETTIPTSLVQAPPQPPARGPPQYQQGPPFQQMPPGQPIPPMPHGQYNGQFNGQFNVPYPYNR</sequence>
<feature type="region of interest" description="Disordered" evidence="5">
    <location>
        <begin position="86"/>
        <end position="171"/>
    </location>
</feature>
<accession>A0ABR4A305</accession>
<proteinExistence type="predicted"/>
<keyword evidence="3 4" id="KW-0539">Nucleus</keyword>
<keyword evidence="8" id="KW-1185">Reference proteome</keyword>
<feature type="region of interest" description="Disordered" evidence="5">
    <location>
        <begin position="18"/>
        <end position="73"/>
    </location>
</feature>
<feature type="region of interest" description="Disordered" evidence="5">
    <location>
        <begin position="641"/>
        <end position="674"/>
    </location>
</feature>
<comment type="function">
    <text evidence="1 4">Component of the cleavage factor IA (CFIA) complex, which is involved in the endonucleolytic cleavage during polyadenylation-dependent pre-mRNA 3'-end formation.</text>
</comment>
<feature type="compositionally biased region" description="Polar residues" evidence="5">
    <location>
        <begin position="114"/>
        <end position="131"/>
    </location>
</feature>
<feature type="compositionally biased region" description="Low complexity" evidence="5">
    <location>
        <begin position="99"/>
        <end position="113"/>
    </location>
</feature>
<feature type="compositionally biased region" description="Pro residues" evidence="5">
    <location>
        <begin position="1032"/>
        <end position="1044"/>
    </location>
</feature>
<dbReference type="Gene3D" id="1.25.40.1040">
    <property type="match status" value="1"/>
</dbReference>
<evidence type="ECO:0000256" key="5">
    <source>
        <dbReference type="SAM" id="MobiDB-lite"/>
    </source>
</evidence>
<feature type="compositionally biased region" description="Polar residues" evidence="5">
    <location>
        <begin position="86"/>
        <end position="98"/>
    </location>
</feature>
<dbReference type="InterPro" id="IPR045243">
    <property type="entry name" value="Rna14-like"/>
</dbReference>
<feature type="region of interest" description="Disordered" evidence="5">
    <location>
        <begin position="1009"/>
        <end position="1064"/>
    </location>
</feature>
<feature type="compositionally biased region" description="Basic and acidic residues" evidence="5">
    <location>
        <begin position="904"/>
        <end position="920"/>
    </location>
</feature>
<feature type="region of interest" description="Disordered" evidence="5">
    <location>
        <begin position="207"/>
        <end position="251"/>
    </location>
</feature>
<dbReference type="EMBL" id="JBEFKJ010000025">
    <property type="protein sequence ID" value="KAL2039423.1"/>
    <property type="molecule type" value="Genomic_DNA"/>
</dbReference>
<dbReference type="SUPFAM" id="SSF48452">
    <property type="entry name" value="TPR-like"/>
    <property type="match status" value="2"/>
</dbReference>
<feature type="compositionally biased region" description="Polar residues" evidence="5">
    <location>
        <begin position="52"/>
        <end position="61"/>
    </location>
</feature>
<feature type="domain" description="Suppressor of forked" evidence="6">
    <location>
        <begin position="256"/>
        <end position="865"/>
    </location>
</feature>
<feature type="region of interest" description="Disordered" evidence="5">
    <location>
        <begin position="885"/>
        <end position="974"/>
    </location>
</feature>
<comment type="caution">
    <text evidence="7">The sequence shown here is derived from an EMBL/GenBank/DDBJ whole genome shotgun (WGS) entry which is preliminary data.</text>
</comment>
<dbReference type="PANTHER" id="PTHR19980:SF0">
    <property type="entry name" value="CLEAVAGE STIMULATION FACTOR SUBUNIT 3"/>
    <property type="match status" value="1"/>
</dbReference>
<dbReference type="Pfam" id="PF05843">
    <property type="entry name" value="Suf"/>
    <property type="match status" value="1"/>
</dbReference>
<keyword evidence="4" id="KW-0963">Cytoplasm</keyword>
<dbReference type="InterPro" id="IPR003107">
    <property type="entry name" value="HAT"/>
</dbReference>
<evidence type="ECO:0000313" key="7">
    <source>
        <dbReference type="EMBL" id="KAL2039423.1"/>
    </source>
</evidence>
<dbReference type="SMART" id="SM00386">
    <property type="entry name" value="HAT"/>
    <property type="match status" value="6"/>
</dbReference>
<reference evidence="7 8" key="1">
    <citation type="submission" date="2024-09" db="EMBL/GenBank/DDBJ databases">
        <title>Rethinking Asexuality: The Enigmatic Case of Functional Sexual Genes in Lepraria (Stereocaulaceae).</title>
        <authorList>
            <person name="Doellman M."/>
            <person name="Sun Y."/>
            <person name="Barcenas-Pena A."/>
            <person name="Lumbsch H.T."/>
            <person name="Grewe F."/>
        </authorList>
    </citation>
    <scope>NUCLEOTIDE SEQUENCE [LARGE SCALE GENOMIC DNA]</scope>
    <source>
        <strain evidence="7 8">Mercado 3170</strain>
    </source>
</reference>
<keyword evidence="2" id="KW-0677">Repeat</keyword>
<organism evidence="7 8">
    <name type="scientific">Stereocaulon virgatum</name>
    <dbReference type="NCBI Taxonomy" id="373712"/>
    <lineage>
        <taxon>Eukaryota</taxon>
        <taxon>Fungi</taxon>
        <taxon>Dikarya</taxon>
        <taxon>Ascomycota</taxon>
        <taxon>Pezizomycotina</taxon>
        <taxon>Lecanoromycetes</taxon>
        <taxon>OSLEUM clade</taxon>
        <taxon>Lecanoromycetidae</taxon>
        <taxon>Lecanorales</taxon>
        <taxon>Lecanorineae</taxon>
        <taxon>Stereocaulaceae</taxon>
        <taxon>Stereocaulon</taxon>
    </lineage>
</organism>
<name>A0ABR4A305_9LECA</name>
<feature type="compositionally biased region" description="Polar residues" evidence="5">
    <location>
        <begin position="141"/>
        <end position="171"/>
    </location>
</feature>
<dbReference type="PANTHER" id="PTHR19980">
    <property type="entry name" value="RNA CLEAVAGE STIMULATION FACTOR"/>
    <property type="match status" value="1"/>
</dbReference>
<feature type="compositionally biased region" description="Polar residues" evidence="5">
    <location>
        <begin position="208"/>
        <end position="220"/>
    </location>
</feature>
<feature type="compositionally biased region" description="Low complexity" evidence="5">
    <location>
        <begin position="1022"/>
        <end position="1031"/>
    </location>
</feature>
<feature type="compositionally biased region" description="Acidic residues" evidence="5">
    <location>
        <begin position="656"/>
        <end position="667"/>
    </location>
</feature>
<gene>
    <name evidence="7" type="ORF">N7G274_007695</name>
</gene>
<feature type="compositionally biased region" description="Low complexity" evidence="5">
    <location>
        <begin position="223"/>
        <end position="248"/>
    </location>
</feature>
<evidence type="ECO:0000313" key="8">
    <source>
        <dbReference type="Proteomes" id="UP001590950"/>
    </source>
</evidence>
<comment type="subcellular location">
    <subcellularLocation>
        <location evidence="4">Nucleus</location>
    </subcellularLocation>
    <subcellularLocation>
        <location evidence="4">Cytoplasm</location>
    </subcellularLocation>
    <text evidence="4">Nucleus and/or cytoplasm.</text>
</comment>
<feature type="compositionally biased region" description="Acidic residues" evidence="5">
    <location>
        <begin position="29"/>
        <end position="39"/>
    </location>
</feature>
<keyword evidence="4" id="KW-0507">mRNA processing</keyword>
<evidence type="ECO:0000256" key="3">
    <source>
        <dbReference type="ARBA" id="ARBA00023242"/>
    </source>
</evidence>
<dbReference type="InterPro" id="IPR011990">
    <property type="entry name" value="TPR-like_helical_dom_sf"/>
</dbReference>
<evidence type="ECO:0000259" key="6">
    <source>
        <dbReference type="Pfam" id="PF05843"/>
    </source>
</evidence>
<dbReference type="Proteomes" id="UP001590950">
    <property type="component" value="Unassembled WGS sequence"/>
</dbReference>
<evidence type="ECO:0000256" key="4">
    <source>
        <dbReference type="RuleBase" id="RU369035"/>
    </source>
</evidence>
<evidence type="ECO:0000256" key="2">
    <source>
        <dbReference type="ARBA" id="ARBA00022737"/>
    </source>
</evidence>